<feature type="compositionally biased region" description="Low complexity" evidence="1">
    <location>
        <begin position="10"/>
        <end position="33"/>
    </location>
</feature>
<dbReference type="Proteomes" id="UP001251528">
    <property type="component" value="Unassembled WGS sequence"/>
</dbReference>
<dbReference type="EMBL" id="JASWJB010000088">
    <property type="protein sequence ID" value="KAK2599181.1"/>
    <property type="molecule type" value="Genomic_DNA"/>
</dbReference>
<sequence length="447" mass="49415">MDIPMDDSTRTPSPSTSPETPTQPQPTQTQTPQFDPRFASNSLFYFHHIIDPPNATLTAQVLGPNLSVTFTHTRAATSYPRVQSQKMLLKKTTGFLALITPPSSGSSSSGDARTVLAWAESGHGLGPDGDVLDTQPYILANALWAKRVIKLSKMMRINMGHPFDRLTRGGMEGIFRASHVEVKLAVHAVYTLLRVFKITRSGAGVKRRDFKKLRTRKWGDGSTPRFEIYFSKKNCHACATFVRKLEELTGVQIKMFWKPRLVEIQYDAVKMGEASPAAAVAAGVTDGDAIMVEDDIDENEEEEEEGGENEEIREIAMVDLTEGMEDAARTGRFMTPQPLGAFMDGLAYCVGQGPSSRTTTAIVGLARISQRQNAIQRHLGGRSRARRLRTPPPQEACQTWLATPPSSRRRETQAQRGGGESPTQRASARRRTSESDTRARARMRSLL</sequence>
<evidence type="ECO:0000313" key="3">
    <source>
        <dbReference type="Proteomes" id="UP001251528"/>
    </source>
</evidence>
<evidence type="ECO:0000313" key="2">
    <source>
        <dbReference type="EMBL" id="KAK2599181.1"/>
    </source>
</evidence>
<organism evidence="2 3">
    <name type="scientific">Conoideocrella luteorostrata</name>
    <dbReference type="NCBI Taxonomy" id="1105319"/>
    <lineage>
        <taxon>Eukaryota</taxon>
        <taxon>Fungi</taxon>
        <taxon>Dikarya</taxon>
        <taxon>Ascomycota</taxon>
        <taxon>Pezizomycotina</taxon>
        <taxon>Sordariomycetes</taxon>
        <taxon>Hypocreomycetidae</taxon>
        <taxon>Hypocreales</taxon>
        <taxon>Clavicipitaceae</taxon>
        <taxon>Conoideocrella</taxon>
    </lineage>
</organism>
<dbReference type="AlphaFoldDB" id="A0AAJ0FZ33"/>
<gene>
    <name evidence="2" type="ORF">QQS21_005371</name>
</gene>
<name>A0AAJ0FZ33_9HYPO</name>
<evidence type="ECO:0000256" key="1">
    <source>
        <dbReference type="SAM" id="MobiDB-lite"/>
    </source>
</evidence>
<feature type="compositionally biased region" description="Polar residues" evidence="1">
    <location>
        <begin position="396"/>
        <end position="406"/>
    </location>
</feature>
<keyword evidence="3" id="KW-1185">Reference proteome</keyword>
<comment type="caution">
    <text evidence="2">The sequence shown here is derived from an EMBL/GenBank/DDBJ whole genome shotgun (WGS) entry which is preliminary data.</text>
</comment>
<feature type="region of interest" description="Disordered" evidence="1">
    <location>
        <begin position="374"/>
        <end position="447"/>
    </location>
</feature>
<proteinExistence type="predicted"/>
<feature type="compositionally biased region" description="Basic residues" evidence="1">
    <location>
        <begin position="379"/>
        <end position="389"/>
    </location>
</feature>
<protein>
    <submittedName>
        <fullName evidence="2">Uncharacterized protein</fullName>
    </submittedName>
</protein>
<feature type="region of interest" description="Disordered" evidence="1">
    <location>
        <begin position="1"/>
        <end position="34"/>
    </location>
</feature>
<reference evidence="2" key="1">
    <citation type="submission" date="2023-06" db="EMBL/GenBank/DDBJ databases">
        <title>Conoideocrella luteorostrata (Hypocreales: Clavicipitaceae), a potential biocontrol fungus for elongate hemlock scale in United States Christmas tree production areas.</title>
        <authorList>
            <person name="Barrett H."/>
            <person name="Lovett B."/>
            <person name="Macias A.M."/>
            <person name="Stajich J.E."/>
            <person name="Kasson M.T."/>
        </authorList>
    </citation>
    <scope>NUCLEOTIDE SEQUENCE</scope>
    <source>
        <strain evidence="2">ARSEF 14590</strain>
    </source>
</reference>
<accession>A0AAJ0FZ33</accession>